<dbReference type="InterPro" id="IPR043128">
    <property type="entry name" value="Rev_trsase/Diguanyl_cyclase"/>
</dbReference>
<evidence type="ECO:0000259" key="1">
    <source>
        <dbReference type="PROSITE" id="PS50878"/>
    </source>
</evidence>
<reference evidence="2" key="1">
    <citation type="submission" date="2021-02" db="EMBL/GenBank/DDBJ databases">
        <authorList>
            <person name="Nowell W R."/>
        </authorList>
    </citation>
    <scope>NUCLEOTIDE SEQUENCE</scope>
</reference>
<dbReference type="InterPro" id="IPR000477">
    <property type="entry name" value="RT_dom"/>
</dbReference>
<dbReference type="OrthoDB" id="115435at2759"/>
<sequence>MKLMNSIFYEHLDSFIIVFIDDILIFSKNEEEHLKHLQTTLDILRKNNLYAKADKCEFICPQLEFLGHIVSRDGISVDDKKIEAIRKYPRPTYVSDIRSFIDLAGFYRRFIAAFSQLAAPLTDLEKADRDFKWTSIEEQSFLQI</sequence>
<dbReference type="Gene3D" id="3.30.70.270">
    <property type="match status" value="2"/>
</dbReference>
<feature type="domain" description="Reverse transcriptase" evidence="1">
    <location>
        <begin position="1"/>
        <end position="70"/>
    </location>
</feature>
<dbReference type="PANTHER" id="PTHR33064:SF37">
    <property type="entry name" value="RIBONUCLEASE H"/>
    <property type="match status" value="1"/>
</dbReference>
<dbReference type="PANTHER" id="PTHR33064">
    <property type="entry name" value="POL PROTEIN"/>
    <property type="match status" value="1"/>
</dbReference>
<proteinExistence type="predicted"/>
<gene>
    <name evidence="2" type="ORF">SRO942_LOCUS49971</name>
</gene>
<dbReference type="CDD" id="cd01647">
    <property type="entry name" value="RT_LTR"/>
    <property type="match status" value="1"/>
</dbReference>
<dbReference type="Proteomes" id="UP000681722">
    <property type="component" value="Unassembled WGS sequence"/>
</dbReference>
<dbReference type="PROSITE" id="PS50878">
    <property type="entry name" value="RT_POL"/>
    <property type="match status" value="1"/>
</dbReference>
<evidence type="ECO:0000313" key="2">
    <source>
        <dbReference type="EMBL" id="CAF4635063.1"/>
    </source>
</evidence>
<dbReference type="AlphaFoldDB" id="A0A8S2ZMT7"/>
<name>A0A8S2ZMT7_9BILA</name>
<comment type="caution">
    <text evidence="2">The sequence shown here is derived from an EMBL/GenBank/DDBJ whole genome shotgun (WGS) entry which is preliminary data.</text>
</comment>
<evidence type="ECO:0000313" key="3">
    <source>
        <dbReference type="Proteomes" id="UP000681722"/>
    </source>
</evidence>
<dbReference type="InterPro" id="IPR043502">
    <property type="entry name" value="DNA/RNA_pol_sf"/>
</dbReference>
<organism evidence="2 3">
    <name type="scientific">Didymodactylos carnosus</name>
    <dbReference type="NCBI Taxonomy" id="1234261"/>
    <lineage>
        <taxon>Eukaryota</taxon>
        <taxon>Metazoa</taxon>
        <taxon>Spiralia</taxon>
        <taxon>Gnathifera</taxon>
        <taxon>Rotifera</taxon>
        <taxon>Eurotatoria</taxon>
        <taxon>Bdelloidea</taxon>
        <taxon>Philodinida</taxon>
        <taxon>Philodinidae</taxon>
        <taxon>Didymodactylos</taxon>
    </lineage>
</organism>
<dbReference type="FunFam" id="3.30.70.270:FF:000020">
    <property type="entry name" value="Transposon Tf2-6 polyprotein-like Protein"/>
    <property type="match status" value="1"/>
</dbReference>
<accession>A0A8S2ZMT7</accession>
<protein>
    <recommendedName>
        <fullName evidence="1">Reverse transcriptase domain-containing protein</fullName>
    </recommendedName>
</protein>
<dbReference type="EMBL" id="CAJOBC010137873">
    <property type="protein sequence ID" value="CAF4635063.1"/>
    <property type="molecule type" value="Genomic_DNA"/>
</dbReference>
<dbReference type="InterPro" id="IPR051320">
    <property type="entry name" value="Viral_Replic_Matur_Polypro"/>
</dbReference>
<feature type="non-terminal residue" evidence="2">
    <location>
        <position position="144"/>
    </location>
</feature>
<dbReference type="SUPFAM" id="SSF56672">
    <property type="entry name" value="DNA/RNA polymerases"/>
    <property type="match status" value="1"/>
</dbReference>
<dbReference type="FunFam" id="3.30.70.270:FF:000003">
    <property type="entry name" value="Transposon Ty3-G Gag-Pol polyprotein"/>
    <property type="match status" value="1"/>
</dbReference>
<dbReference type="Pfam" id="PF00078">
    <property type="entry name" value="RVT_1"/>
    <property type="match status" value="1"/>
</dbReference>